<dbReference type="Proteomes" id="UP000203229">
    <property type="component" value="Chromosome"/>
</dbReference>
<gene>
    <name evidence="1" type="ORF">SCORR_v1c05000</name>
</gene>
<dbReference type="EMBL" id="CP022535">
    <property type="protein sequence ID" value="ASP28272.1"/>
    <property type="molecule type" value="Genomic_DNA"/>
</dbReference>
<evidence type="ECO:0000313" key="1">
    <source>
        <dbReference type="EMBL" id="ASP28272.1"/>
    </source>
</evidence>
<keyword evidence="2" id="KW-1185">Reference proteome</keyword>
<name>A0A222EP65_9MOLU</name>
<evidence type="ECO:0000313" key="2">
    <source>
        <dbReference type="Proteomes" id="UP000203229"/>
    </source>
</evidence>
<reference evidence="1 2" key="1">
    <citation type="submission" date="2017-07" db="EMBL/GenBank/DDBJ databases">
        <title>Complete genome sequence of Spiroplasma corruscae EC-1 (DSM 19793).</title>
        <authorList>
            <person name="Tsai Y.-M."/>
            <person name="Lo W.-S."/>
            <person name="Kuo C.-H."/>
        </authorList>
    </citation>
    <scope>NUCLEOTIDE SEQUENCE [LARGE SCALE GENOMIC DNA]</scope>
    <source>
        <strain evidence="1 2">EC-1</strain>
    </source>
</reference>
<protein>
    <submittedName>
        <fullName evidence="1">Uncharacterized protein</fullName>
    </submittedName>
</protein>
<dbReference type="AlphaFoldDB" id="A0A222EP65"/>
<accession>A0A222EP65</accession>
<dbReference type="KEGG" id="scou:SCORR_v1c05000"/>
<proteinExistence type="predicted"/>
<dbReference type="OrthoDB" id="388956at2"/>
<organism evidence="1 2">
    <name type="scientific">Spiroplasma corruscae</name>
    <dbReference type="NCBI Taxonomy" id="216934"/>
    <lineage>
        <taxon>Bacteria</taxon>
        <taxon>Bacillati</taxon>
        <taxon>Mycoplasmatota</taxon>
        <taxon>Mollicutes</taxon>
        <taxon>Entomoplasmatales</taxon>
        <taxon>Spiroplasmataceae</taxon>
        <taxon>Spiroplasma</taxon>
    </lineage>
</organism>
<sequence length="275" mass="32082">MENKLRLKEFIDNIAVTWFKEYFLKKINSIKNNFLDETGSELVGFKPNINVANYYLNFVKDDLNDIDDFDTLQSFIKKHNFYKINADDLKIFSEEASNEIIETLDKEGKNIEEKITELIIKMQINNITKNLGNSIVVFKNILNKLGDESIIGEIDFSDFKYIVDNSYKESLESFKKWSNQNKKQSINYLDELKVLESNVDFDKKQEASEIIEHYFNSIISGEIDDSEISNLSNSQNVNNSKIVIFNKGIMSCEELCSKINLISYIFKNENNLFKR</sequence>
<dbReference type="RefSeq" id="WP_094048851.1">
    <property type="nucleotide sequence ID" value="NZ_CP022535.1"/>
</dbReference>